<protein>
    <submittedName>
        <fullName evidence="1">N-formylglutamate amidohydrolase</fullName>
    </submittedName>
</protein>
<reference evidence="2" key="1">
    <citation type="journal article" date="2019" name="Int. J. Syst. Evol. Microbiol.">
        <title>The Global Catalogue of Microorganisms (GCM) 10K type strain sequencing project: providing services to taxonomists for standard genome sequencing and annotation.</title>
        <authorList>
            <consortium name="The Broad Institute Genomics Platform"/>
            <consortium name="The Broad Institute Genome Sequencing Center for Infectious Disease"/>
            <person name="Wu L."/>
            <person name="Ma J."/>
        </authorList>
    </citation>
    <scope>NUCLEOTIDE SEQUENCE [LARGE SCALE GENOMIC DNA]</scope>
    <source>
        <strain evidence="2">JCM 17759</strain>
    </source>
</reference>
<dbReference type="Pfam" id="PF05013">
    <property type="entry name" value="FGase"/>
    <property type="match status" value="1"/>
</dbReference>
<evidence type="ECO:0000313" key="1">
    <source>
        <dbReference type="EMBL" id="GAA4460659.1"/>
    </source>
</evidence>
<dbReference type="EMBL" id="BAABGA010000050">
    <property type="protein sequence ID" value="GAA4460659.1"/>
    <property type="molecule type" value="Genomic_DNA"/>
</dbReference>
<sequence length="282" mass="32572">MVPRFCVLCFLFLVKAKGAPHVALHPHCIFQRGSSPIVAAAVHNGHDTRRSVEQRLAIDEDEQQREEDPITGEWTQIAKTQIVGLRSRFEVDLNRPRDKAVYETPADAWGMEVWDTPPDPKMIEASLREYDEFYEDVEALLRELIEEHGRVVVYDLHTYNHRREGADAPPADPRKNPEVNIGTGTMDRKFWAPVVDRFITELREYDFHGRKLDVRENVKFQGGYFGEWIHTTFPEQACAIAIEFKKFFMDEWEGEANPDEVDCIYKALESTLPGVQTALRQL</sequence>
<dbReference type="Proteomes" id="UP001500840">
    <property type="component" value="Unassembled WGS sequence"/>
</dbReference>
<accession>A0ABP8N3J7</accession>
<gene>
    <name evidence="1" type="ORF">GCM10023156_41850</name>
</gene>
<evidence type="ECO:0000313" key="2">
    <source>
        <dbReference type="Proteomes" id="UP001500840"/>
    </source>
</evidence>
<dbReference type="InterPro" id="IPR007709">
    <property type="entry name" value="N-FG_amidohydro"/>
</dbReference>
<proteinExistence type="predicted"/>
<keyword evidence="2" id="KW-1185">Reference proteome</keyword>
<name>A0ABP8N3J7_9BACT</name>
<comment type="caution">
    <text evidence="1">The sequence shown here is derived from an EMBL/GenBank/DDBJ whole genome shotgun (WGS) entry which is preliminary data.</text>
</comment>
<dbReference type="SUPFAM" id="SSF53187">
    <property type="entry name" value="Zn-dependent exopeptidases"/>
    <property type="match status" value="1"/>
</dbReference>
<dbReference type="Gene3D" id="3.40.630.40">
    <property type="entry name" value="Zn-dependent exopeptidases"/>
    <property type="match status" value="1"/>
</dbReference>
<organism evidence="1 2">
    <name type="scientific">Novipirellula rosea</name>
    <dbReference type="NCBI Taxonomy" id="1031540"/>
    <lineage>
        <taxon>Bacteria</taxon>
        <taxon>Pseudomonadati</taxon>
        <taxon>Planctomycetota</taxon>
        <taxon>Planctomycetia</taxon>
        <taxon>Pirellulales</taxon>
        <taxon>Pirellulaceae</taxon>
        <taxon>Novipirellula</taxon>
    </lineage>
</organism>